<evidence type="ECO:0000256" key="2">
    <source>
        <dbReference type="ARBA" id="ARBA00022679"/>
    </source>
</evidence>
<keyword evidence="4 7" id="KW-0418">Kinase</keyword>
<evidence type="ECO:0000256" key="5">
    <source>
        <dbReference type="ARBA" id="ARBA00022840"/>
    </source>
</evidence>
<evidence type="ECO:0000256" key="1">
    <source>
        <dbReference type="ARBA" id="ARBA00012104"/>
    </source>
</evidence>
<proteinExistence type="predicted"/>
<evidence type="ECO:0000256" key="3">
    <source>
        <dbReference type="ARBA" id="ARBA00022741"/>
    </source>
</evidence>
<dbReference type="Proteomes" id="UP000277811">
    <property type="component" value="Unassembled WGS sequence"/>
</dbReference>
<dbReference type="EMBL" id="UPPP01000067">
    <property type="protein sequence ID" value="VBB06753.1"/>
    <property type="molecule type" value="Genomic_DNA"/>
</dbReference>
<dbReference type="InterPro" id="IPR013749">
    <property type="entry name" value="PM/HMP-P_kinase-1"/>
</dbReference>
<dbReference type="Gene3D" id="3.40.1190.20">
    <property type="match status" value="1"/>
</dbReference>
<evidence type="ECO:0000256" key="4">
    <source>
        <dbReference type="ARBA" id="ARBA00022777"/>
    </source>
</evidence>
<protein>
    <recommendedName>
        <fullName evidence="1">pyridoxal kinase</fullName>
        <ecNumber evidence="1">2.7.1.35</ecNumber>
    </recommendedName>
</protein>
<dbReference type="SUPFAM" id="SSF53613">
    <property type="entry name" value="Ribokinase-like"/>
    <property type="match status" value="1"/>
</dbReference>
<sequence>MQHSVPRVAAVHDISCFGRCSLTVIMPVLASMGIQACPLPTAVLSTHLGGFADWEFCDFTERMPAFLAHWKKEGVFFDCIYSGFLASQQQIEIVERFISEFSRNRPLIVVDPVMGDEGRLYTTYTPAMQKKMKALVRKADVITPNYTEACFLLGESYQDKVLQLDRVRDWLPRLAEFGPAKVVITGIPCYDEKIMNLGYERERNVFWEVSADWIPVRYPGTGDIFASVLLGCLLRREDLLQAITKASDFVALAVKTTFQAGMPVREGVLLEKVLPFLYP</sequence>
<keyword evidence="8" id="KW-1185">Reference proteome</keyword>
<dbReference type="CDD" id="cd01173">
    <property type="entry name" value="pyridoxal_pyridoxamine_kinase"/>
    <property type="match status" value="1"/>
</dbReference>
<dbReference type="GO" id="GO:0005524">
    <property type="term" value="F:ATP binding"/>
    <property type="evidence" value="ECO:0007669"/>
    <property type="project" value="UniProtKB-KW"/>
</dbReference>
<evidence type="ECO:0000313" key="8">
    <source>
        <dbReference type="Proteomes" id="UP000277811"/>
    </source>
</evidence>
<dbReference type="InterPro" id="IPR029056">
    <property type="entry name" value="Ribokinase-like"/>
</dbReference>
<reference evidence="7 8" key="1">
    <citation type="submission" date="2018-06" db="EMBL/GenBank/DDBJ databases">
        <authorList>
            <person name="Strepis N."/>
        </authorList>
    </citation>
    <scope>NUCLEOTIDE SEQUENCE [LARGE SCALE GENOMIC DNA]</scope>
    <source>
        <strain evidence="7">LUCI</strain>
    </source>
</reference>
<name>A0A498R9D4_9FIRM</name>
<dbReference type="PANTHER" id="PTHR10534:SF2">
    <property type="entry name" value="PYRIDOXAL KINASE"/>
    <property type="match status" value="1"/>
</dbReference>
<dbReference type="NCBIfam" id="NF005491">
    <property type="entry name" value="PRK07105.1"/>
    <property type="match status" value="1"/>
</dbReference>
<keyword evidence="3" id="KW-0547">Nucleotide-binding</keyword>
<organism evidence="7 8">
    <name type="scientific">Lucifera butyrica</name>
    <dbReference type="NCBI Taxonomy" id="1351585"/>
    <lineage>
        <taxon>Bacteria</taxon>
        <taxon>Bacillati</taxon>
        <taxon>Bacillota</taxon>
        <taxon>Negativicutes</taxon>
        <taxon>Veillonellales</taxon>
        <taxon>Veillonellaceae</taxon>
        <taxon>Lucifera</taxon>
    </lineage>
</organism>
<dbReference type="AlphaFoldDB" id="A0A498R9D4"/>
<feature type="domain" description="Pyridoxamine kinase/Phosphomethylpyrimidine kinase" evidence="6">
    <location>
        <begin position="78"/>
        <end position="262"/>
    </location>
</feature>
<gene>
    <name evidence="7" type="ORF">LUCI_1989</name>
</gene>
<dbReference type="Pfam" id="PF08543">
    <property type="entry name" value="Phos_pyr_kin"/>
    <property type="match status" value="1"/>
</dbReference>
<dbReference type="OrthoDB" id="9800808at2"/>
<dbReference type="GO" id="GO:0005829">
    <property type="term" value="C:cytosol"/>
    <property type="evidence" value="ECO:0007669"/>
    <property type="project" value="TreeGrafter"/>
</dbReference>
<dbReference type="PANTHER" id="PTHR10534">
    <property type="entry name" value="PYRIDOXAL KINASE"/>
    <property type="match status" value="1"/>
</dbReference>
<accession>A0A498R9D4</accession>
<keyword evidence="2" id="KW-0808">Transferase</keyword>
<evidence type="ECO:0000313" key="7">
    <source>
        <dbReference type="EMBL" id="VBB06753.1"/>
    </source>
</evidence>
<dbReference type="InterPro" id="IPR004625">
    <property type="entry name" value="PyrdxlKinase"/>
</dbReference>
<dbReference type="GO" id="GO:0009443">
    <property type="term" value="P:pyridoxal 5'-phosphate salvage"/>
    <property type="evidence" value="ECO:0007669"/>
    <property type="project" value="InterPro"/>
</dbReference>
<dbReference type="GO" id="GO:0008478">
    <property type="term" value="F:pyridoxal kinase activity"/>
    <property type="evidence" value="ECO:0007669"/>
    <property type="project" value="UniProtKB-EC"/>
</dbReference>
<evidence type="ECO:0000259" key="6">
    <source>
        <dbReference type="Pfam" id="PF08543"/>
    </source>
</evidence>
<keyword evidence="5" id="KW-0067">ATP-binding</keyword>
<dbReference type="EC" id="2.7.1.35" evidence="1"/>